<evidence type="ECO:0000259" key="3">
    <source>
        <dbReference type="Pfam" id="PF05569"/>
    </source>
</evidence>
<evidence type="ECO:0000313" key="4">
    <source>
        <dbReference type="EMBL" id="GGB76653.1"/>
    </source>
</evidence>
<reference evidence="5" key="1">
    <citation type="journal article" date="2019" name="Int. J. Syst. Evol. Microbiol.">
        <title>The Global Catalogue of Microorganisms (GCM) 10K type strain sequencing project: providing services to taxonomists for standard genome sequencing and annotation.</title>
        <authorList>
            <consortium name="The Broad Institute Genomics Platform"/>
            <consortium name="The Broad Institute Genome Sequencing Center for Infectious Disease"/>
            <person name="Wu L."/>
            <person name="Ma J."/>
        </authorList>
    </citation>
    <scope>NUCLEOTIDE SEQUENCE [LARGE SCALE GENOMIC DNA]</scope>
    <source>
        <strain evidence="5">CGMCC 1.15928</strain>
    </source>
</reference>
<keyword evidence="2" id="KW-0812">Transmembrane</keyword>
<feature type="transmembrane region" description="Helical" evidence="2">
    <location>
        <begin position="12"/>
        <end position="31"/>
    </location>
</feature>
<evidence type="ECO:0000256" key="2">
    <source>
        <dbReference type="SAM" id="Phobius"/>
    </source>
</evidence>
<evidence type="ECO:0000313" key="5">
    <source>
        <dbReference type="Proteomes" id="UP000628854"/>
    </source>
</evidence>
<organism evidence="4 5">
    <name type="scientific">Henriciella pelagia</name>
    <dbReference type="NCBI Taxonomy" id="1977912"/>
    <lineage>
        <taxon>Bacteria</taxon>
        <taxon>Pseudomonadati</taxon>
        <taxon>Pseudomonadota</taxon>
        <taxon>Alphaproteobacteria</taxon>
        <taxon>Hyphomonadales</taxon>
        <taxon>Hyphomonadaceae</taxon>
        <taxon>Henriciella</taxon>
    </lineage>
</organism>
<dbReference type="CDD" id="cd07341">
    <property type="entry name" value="M56_BlaR1_MecR1_like"/>
    <property type="match status" value="1"/>
</dbReference>
<dbReference type="PANTHER" id="PTHR34978:SF3">
    <property type="entry name" value="SLR0241 PROTEIN"/>
    <property type="match status" value="1"/>
</dbReference>
<protein>
    <recommendedName>
        <fullName evidence="3">Peptidase M56 domain-containing protein</fullName>
    </recommendedName>
</protein>
<keyword evidence="1" id="KW-0175">Coiled coil</keyword>
<dbReference type="EMBL" id="BMKF01000002">
    <property type="protein sequence ID" value="GGB76653.1"/>
    <property type="molecule type" value="Genomic_DNA"/>
</dbReference>
<sequence length="681" mass="75124">MNPFETMNPLVANSLQTSLAVAILFALVLIVRRPFARQFGAKAAYALWLVPLARLVMPPLPANWSLFGALAPAATVPAPAPVEAAPAAPGFAIYPTEAGGTMRAEATFVPAPVEFVPAHAAEQAGPGMLEQVAGLLPHLVVPLWIAGIALMLGLAWRRQAVFHQLIRDDSSKASDRVNEMAHEIAAQLKVRRSFEVRTSLLNGSPLVTGLKRPVILLPEWFEADYTPREQRDALTHELMHVKRGDLFALQAAQIVLALQWFNPLAYLSIRAFRIDQEAACDADVLRAGTSSAFSYGRTLVKAARLAGPADCAFRGANLTLAHPIKERLILMQNSAPTLRKRLLGTTLAVTLGSAAVFTTASCAASAAPRDQSSAELAGGDEHETVIKNAKVKDHRVYRFNSHGDDADRQFVLLSDPFEELHPRLANLDRLDVSDIQEEMQRLSIEISKVGEMKALEALGELDFSDLADLKELEGLAVLGDMEFDFDLELEGLEEFNVETIETDSGVKIIIPNHEIFISKFDEGKFEIQMEKIAALAEAHADRAEALAEAHERRMEKMELVIEREVEARAERMEELAEQMELRIEAAFEDGLEDDLEAAGEVVEDLAEQCEDRDADLNAPALVSVRDNGKTYRALCVNGERSRLKDKDVKEFVMNHPSLTDAEKARFSKHRSFTYEYSFSED</sequence>
<dbReference type="PANTHER" id="PTHR34978">
    <property type="entry name" value="POSSIBLE SENSOR-TRANSDUCER PROTEIN BLAR"/>
    <property type="match status" value="1"/>
</dbReference>
<dbReference type="Proteomes" id="UP000628854">
    <property type="component" value="Unassembled WGS sequence"/>
</dbReference>
<feature type="coiled-coil region" evidence="1">
    <location>
        <begin position="533"/>
        <end position="608"/>
    </location>
</feature>
<keyword evidence="5" id="KW-1185">Reference proteome</keyword>
<dbReference type="Pfam" id="PF05569">
    <property type="entry name" value="Peptidase_M56"/>
    <property type="match status" value="1"/>
</dbReference>
<accession>A0ABQ1JWS8</accession>
<gene>
    <name evidence="4" type="ORF">GCM10011503_26800</name>
</gene>
<dbReference type="RefSeq" id="WP_084391249.1">
    <property type="nucleotide sequence ID" value="NZ_BMKF01000002.1"/>
</dbReference>
<proteinExistence type="predicted"/>
<dbReference type="InterPro" id="IPR008756">
    <property type="entry name" value="Peptidase_M56"/>
</dbReference>
<evidence type="ECO:0000256" key="1">
    <source>
        <dbReference type="SAM" id="Coils"/>
    </source>
</evidence>
<feature type="domain" description="Peptidase M56" evidence="3">
    <location>
        <begin position="15"/>
        <end position="330"/>
    </location>
</feature>
<keyword evidence="2" id="KW-0472">Membrane</keyword>
<comment type="caution">
    <text evidence="4">The sequence shown here is derived from an EMBL/GenBank/DDBJ whole genome shotgun (WGS) entry which is preliminary data.</text>
</comment>
<keyword evidence="2" id="KW-1133">Transmembrane helix</keyword>
<dbReference type="InterPro" id="IPR052173">
    <property type="entry name" value="Beta-lactam_resp_regulator"/>
</dbReference>
<feature type="transmembrane region" description="Helical" evidence="2">
    <location>
        <begin position="135"/>
        <end position="156"/>
    </location>
</feature>
<name>A0ABQ1JWS8_9PROT</name>